<dbReference type="InterPro" id="IPR032710">
    <property type="entry name" value="NTF2-like_dom_sf"/>
</dbReference>
<protein>
    <submittedName>
        <fullName evidence="2">YybH family protein</fullName>
    </submittedName>
</protein>
<dbReference type="InterPro" id="IPR011944">
    <property type="entry name" value="Steroid_delta5-4_isomerase"/>
</dbReference>
<evidence type="ECO:0000259" key="1">
    <source>
        <dbReference type="Pfam" id="PF14534"/>
    </source>
</evidence>
<dbReference type="Proteomes" id="UP001596036">
    <property type="component" value="Unassembled WGS sequence"/>
</dbReference>
<evidence type="ECO:0000313" key="2">
    <source>
        <dbReference type="EMBL" id="MFC5571196.1"/>
    </source>
</evidence>
<gene>
    <name evidence="2" type="ORF">ACFPN1_14115</name>
</gene>
<dbReference type="Gene3D" id="3.10.450.50">
    <property type="match status" value="1"/>
</dbReference>
<dbReference type="EMBL" id="JBHSNM010000006">
    <property type="protein sequence ID" value="MFC5571196.1"/>
    <property type="molecule type" value="Genomic_DNA"/>
</dbReference>
<accession>A0ABW0SRA6</accession>
<dbReference type="InterPro" id="IPR027843">
    <property type="entry name" value="DUF4440"/>
</dbReference>
<organism evidence="2 3">
    <name type="scientific">Lysobacter yangpyeongensis</name>
    <dbReference type="NCBI Taxonomy" id="346182"/>
    <lineage>
        <taxon>Bacteria</taxon>
        <taxon>Pseudomonadati</taxon>
        <taxon>Pseudomonadota</taxon>
        <taxon>Gammaproteobacteria</taxon>
        <taxon>Lysobacterales</taxon>
        <taxon>Lysobacteraceae</taxon>
        <taxon>Lysobacter</taxon>
    </lineage>
</organism>
<feature type="domain" description="DUF4440" evidence="1">
    <location>
        <begin position="8"/>
        <end position="117"/>
    </location>
</feature>
<dbReference type="Pfam" id="PF14534">
    <property type="entry name" value="DUF4440"/>
    <property type="match status" value="1"/>
</dbReference>
<dbReference type="NCBIfam" id="TIGR02246">
    <property type="entry name" value="SgcJ/EcaC family oxidoreductase"/>
    <property type="match status" value="1"/>
</dbReference>
<dbReference type="SUPFAM" id="SSF54427">
    <property type="entry name" value="NTF2-like"/>
    <property type="match status" value="1"/>
</dbReference>
<name>A0ABW0SRA6_9GAMM</name>
<evidence type="ECO:0000313" key="3">
    <source>
        <dbReference type="Proteomes" id="UP001596036"/>
    </source>
</evidence>
<keyword evidence="3" id="KW-1185">Reference proteome</keyword>
<proteinExistence type="predicted"/>
<dbReference type="RefSeq" id="WP_386755782.1">
    <property type="nucleotide sequence ID" value="NZ_JBHSNM010000006.1"/>
</dbReference>
<comment type="caution">
    <text evidence="2">The sequence shown here is derived from an EMBL/GenBank/DDBJ whole genome shotgun (WGS) entry which is preliminary data.</text>
</comment>
<sequence>MNPDEAAIRDLVDRWMAATQAGDTAAVLELMTEDAVFLVPGRPPFGKREFAQAMQAQAGAAMRFDGRSEIEEIQVHGDWAFMRSHLTVTATAPGQAPVVRAGHTLSVLHRDGARWRLARDANLLVAVASP</sequence>
<reference evidence="3" key="1">
    <citation type="journal article" date="2019" name="Int. J. Syst. Evol. Microbiol.">
        <title>The Global Catalogue of Microorganisms (GCM) 10K type strain sequencing project: providing services to taxonomists for standard genome sequencing and annotation.</title>
        <authorList>
            <consortium name="The Broad Institute Genomics Platform"/>
            <consortium name="The Broad Institute Genome Sequencing Center for Infectious Disease"/>
            <person name="Wu L."/>
            <person name="Ma J."/>
        </authorList>
    </citation>
    <scope>NUCLEOTIDE SEQUENCE [LARGE SCALE GENOMIC DNA]</scope>
    <source>
        <strain evidence="3">KACC 11407</strain>
    </source>
</reference>